<reference evidence="1 2" key="1">
    <citation type="submission" date="2019-02" db="EMBL/GenBank/DDBJ databases">
        <title>Sequencing the genomes of 1000 actinobacteria strains.</title>
        <authorList>
            <person name="Klenk H.-P."/>
        </authorList>
    </citation>
    <scope>NUCLEOTIDE SEQUENCE [LARGE SCALE GENOMIC DNA]</scope>
    <source>
        <strain evidence="1 2">DSM 45162</strain>
    </source>
</reference>
<dbReference type="OrthoDB" id="3078209at2"/>
<evidence type="ECO:0000313" key="2">
    <source>
        <dbReference type="Proteomes" id="UP000292564"/>
    </source>
</evidence>
<dbReference type="AlphaFoldDB" id="A0A4Q7ZH25"/>
<evidence type="ECO:0008006" key="3">
    <source>
        <dbReference type="Google" id="ProtNLM"/>
    </source>
</evidence>
<gene>
    <name evidence="1" type="ORF">EV385_1255</name>
</gene>
<keyword evidence="2" id="KW-1185">Reference proteome</keyword>
<name>A0A4Q7ZH25_9ACTN</name>
<dbReference type="EMBL" id="SHKY01000001">
    <property type="protein sequence ID" value="RZU49503.1"/>
    <property type="molecule type" value="Genomic_DNA"/>
</dbReference>
<dbReference type="RefSeq" id="WP_130508571.1">
    <property type="nucleotide sequence ID" value="NZ_SHKY01000001.1"/>
</dbReference>
<organism evidence="1 2">
    <name type="scientific">Krasilnikovia cinnamomea</name>
    <dbReference type="NCBI Taxonomy" id="349313"/>
    <lineage>
        <taxon>Bacteria</taxon>
        <taxon>Bacillati</taxon>
        <taxon>Actinomycetota</taxon>
        <taxon>Actinomycetes</taxon>
        <taxon>Micromonosporales</taxon>
        <taxon>Micromonosporaceae</taxon>
        <taxon>Krasilnikovia</taxon>
    </lineage>
</organism>
<comment type="caution">
    <text evidence="1">The sequence shown here is derived from an EMBL/GenBank/DDBJ whole genome shotgun (WGS) entry which is preliminary data.</text>
</comment>
<accession>A0A4Q7ZH25</accession>
<proteinExistence type="predicted"/>
<evidence type="ECO:0000313" key="1">
    <source>
        <dbReference type="EMBL" id="RZU49503.1"/>
    </source>
</evidence>
<protein>
    <recommendedName>
        <fullName evidence="3">CHAT domain-containing protein</fullName>
    </recommendedName>
</protein>
<dbReference type="Proteomes" id="UP000292564">
    <property type="component" value="Unassembled WGS sequence"/>
</dbReference>
<sequence>MSDEWPRRLAINAWADGPADAEFGPAARAWILGQGVDERAREAGLVLAADEPPDPREWSRADVGWGVVLPWTDAPVADQAALVDAPAAIQRLARARAGPDGPVVFRYAAEDGLGLLRRVYPAGDHQRVAITGGPTGTGRGQLPAYLLLSGGPAELPWELQCRLNLSCAVGRLDLPAPALDRYVDCLLTEWAESTVCAGKPVVWATDSDDITELMRVAVAEQLAAKFAADPDTRAGARYLRGPQATAGALVDALAANRPSVVVTTSHGRTGPLSDRDAMVRDLGLPVDAERNLLDPAALLAAWQPDGAIWYAHACCSAGSDATSRFTALVPPGSQVASVLEGVAALGHRVAPLPTALLSAPRPARAFIGHVEPTFDWTLERPETGQLISAATLRALWTGCFQRRPEPIGLAFRQQFTHAAQLFGEAAQTNRNSRADSPQRRAASVALLTAYDRQSMVIFGDPTVCAATLTT</sequence>